<evidence type="ECO:0000256" key="5">
    <source>
        <dbReference type="ARBA" id="ARBA00023163"/>
    </source>
</evidence>
<reference evidence="9 10" key="1">
    <citation type="submission" date="2014-03" db="EMBL/GenBank/DDBJ databases">
        <title>Draft Genome Sequences of 13 Willow Endophytes.</title>
        <authorList>
            <person name="Gan H.Y."/>
            <person name="Gan H.M."/>
            <person name="Savka M.A."/>
            <person name="Hudson A.O."/>
        </authorList>
    </citation>
    <scope>NUCLEOTIDE SEQUENCE [LARGE SCALE GENOMIC DNA]</scope>
    <source>
        <strain evidence="9 10">RIT293</strain>
    </source>
</reference>
<dbReference type="InterPro" id="IPR013324">
    <property type="entry name" value="RNA_pol_sigma_r3/r4-like"/>
</dbReference>
<keyword evidence="4 6" id="KW-0238">DNA-binding</keyword>
<keyword evidence="3 6" id="KW-0731">Sigma factor</keyword>
<dbReference type="GO" id="GO:0016987">
    <property type="term" value="F:sigma factor activity"/>
    <property type="evidence" value="ECO:0007669"/>
    <property type="project" value="UniProtKB-KW"/>
</dbReference>
<dbReference type="EMBL" id="JFYO01000001">
    <property type="protein sequence ID" value="EZP29954.1"/>
    <property type="molecule type" value="Genomic_DNA"/>
</dbReference>
<dbReference type="GO" id="GO:0006352">
    <property type="term" value="P:DNA-templated transcription initiation"/>
    <property type="evidence" value="ECO:0007669"/>
    <property type="project" value="InterPro"/>
</dbReference>
<dbReference type="InterPro" id="IPR000838">
    <property type="entry name" value="RNA_pol_sigma70_ECF_CS"/>
</dbReference>
<protein>
    <recommendedName>
        <fullName evidence="6">RNA polymerase sigma factor</fullName>
    </recommendedName>
</protein>
<evidence type="ECO:0000259" key="8">
    <source>
        <dbReference type="Pfam" id="PF04545"/>
    </source>
</evidence>
<dbReference type="Proteomes" id="UP000024001">
    <property type="component" value="Unassembled WGS sequence"/>
</dbReference>
<feature type="domain" description="RNA polymerase sigma-70 region 4" evidence="8">
    <location>
        <begin position="138"/>
        <end position="184"/>
    </location>
</feature>
<dbReference type="Pfam" id="PF04545">
    <property type="entry name" value="Sigma70_r4"/>
    <property type="match status" value="1"/>
</dbReference>
<dbReference type="Gene3D" id="1.10.10.10">
    <property type="entry name" value="Winged helix-like DNA-binding domain superfamily/Winged helix DNA-binding domain"/>
    <property type="match status" value="1"/>
</dbReference>
<feature type="domain" description="RNA polymerase sigma-70 region 2" evidence="7">
    <location>
        <begin position="38"/>
        <end position="106"/>
    </location>
</feature>
<dbReference type="InterPro" id="IPR007630">
    <property type="entry name" value="RNA_pol_sigma70_r4"/>
</dbReference>
<dbReference type="OrthoDB" id="5243766at2"/>
<comment type="similarity">
    <text evidence="1 6">Belongs to the sigma-70 factor family. ECF subfamily.</text>
</comment>
<keyword evidence="10" id="KW-1185">Reference proteome</keyword>
<evidence type="ECO:0000256" key="1">
    <source>
        <dbReference type="ARBA" id="ARBA00010641"/>
    </source>
</evidence>
<comment type="caution">
    <text evidence="9">The sequence shown here is derived from an EMBL/GenBank/DDBJ whole genome shotgun (WGS) entry which is preliminary data.</text>
</comment>
<dbReference type="InterPro" id="IPR013325">
    <property type="entry name" value="RNA_pol_sigma_r2"/>
</dbReference>
<gene>
    <name evidence="9" type="ORF">BW34_00587</name>
</gene>
<evidence type="ECO:0000313" key="10">
    <source>
        <dbReference type="Proteomes" id="UP000024001"/>
    </source>
</evidence>
<dbReference type="SUPFAM" id="SSF88946">
    <property type="entry name" value="Sigma2 domain of RNA polymerase sigma factors"/>
    <property type="match status" value="1"/>
</dbReference>
<evidence type="ECO:0000256" key="3">
    <source>
        <dbReference type="ARBA" id="ARBA00023082"/>
    </source>
</evidence>
<dbReference type="eggNOG" id="COG1595">
    <property type="taxonomic scope" value="Bacteria"/>
</dbReference>
<evidence type="ECO:0000256" key="2">
    <source>
        <dbReference type="ARBA" id="ARBA00023015"/>
    </source>
</evidence>
<dbReference type="RefSeq" id="WP_036309342.1">
    <property type="nucleotide sequence ID" value="NZ_JFYO01000001.1"/>
</dbReference>
<dbReference type="InterPro" id="IPR039425">
    <property type="entry name" value="RNA_pol_sigma-70-like"/>
</dbReference>
<dbReference type="AlphaFoldDB" id="A0A031FYL4"/>
<name>A0A031FYL4_9MICO</name>
<organism evidence="9 10">
    <name type="scientific">Microbacterium oleivorans</name>
    <dbReference type="NCBI Taxonomy" id="273677"/>
    <lineage>
        <taxon>Bacteria</taxon>
        <taxon>Bacillati</taxon>
        <taxon>Actinomycetota</taxon>
        <taxon>Actinomycetes</taxon>
        <taxon>Micrococcales</taxon>
        <taxon>Microbacteriaceae</taxon>
        <taxon>Microbacterium</taxon>
    </lineage>
</organism>
<dbReference type="InterPro" id="IPR036388">
    <property type="entry name" value="WH-like_DNA-bd_sf"/>
</dbReference>
<evidence type="ECO:0000256" key="6">
    <source>
        <dbReference type="RuleBase" id="RU000716"/>
    </source>
</evidence>
<evidence type="ECO:0000313" key="9">
    <source>
        <dbReference type="EMBL" id="EZP29954.1"/>
    </source>
</evidence>
<dbReference type="Pfam" id="PF04542">
    <property type="entry name" value="Sigma70_r2"/>
    <property type="match status" value="1"/>
</dbReference>
<dbReference type="InterPro" id="IPR007627">
    <property type="entry name" value="RNA_pol_sigma70_r2"/>
</dbReference>
<dbReference type="NCBIfam" id="TIGR02937">
    <property type="entry name" value="sigma70-ECF"/>
    <property type="match status" value="1"/>
</dbReference>
<accession>A0A031FYL4</accession>
<dbReference type="PANTHER" id="PTHR43133">
    <property type="entry name" value="RNA POLYMERASE ECF-TYPE SIGMA FACTO"/>
    <property type="match status" value="1"/>
</dbReference>
<dbReference type="PROSITE" id="PS01063">
    <property type="entry name" value="SIGMA70_ECF"/>
    <property type="match status" value="1"/>
</dbReference>
<evidence type="ECO:0000259" key="7">
    <source>
        <dbReference type="Pfam" id="PF04542"/>
    </source>
</evidence>
<keyword evidence="5 6" id="KW-0804">Transcription</keyword>
<sequence>MSLTIEPRLAARKEQAVDDDMELAERFAAGDERAVKAMYDRWSRIVYTLAVRSLGDTTEAEDVTQRTFVSAWTSHSSFRPGQAPLGAWLITIARRRIADAHEARARTARLEEALKAVAPEVAVEHDVSDAMLVADEVAQLEPDARAVLALAFYEDLTHQQISERLDMPLGTVKSHIRRSLTRLRSRLEAHHVTS</sequence>
<dbReference type="PATRIC" id="fig|273677.3.peg.574"/>
<dbReference type="GO" id="GO:0003677">
    <property type="term" value="F:DNA binding"/>
    <property type="evidence" value="ECO:0007669"/>
    <property type="project" value="UniProtKB-KW"/>
</dbReference>
<dbReference type="InterPro" id="IPR014284">
    <property type="entry name" value="RNA_pol_sigma-70_dom"/>
</dbReference>
<dbReference type="SUPFAM" id="SSF88659">
    <property type="entry name" value="Sigma3 and sigma4 domains of RNA polymerase sigma factors"/>
    <property type="match status" value="1"/>
</dbReference>
<keyword evidence="2 6" id="KW-0805">Transcription regulation</keyword>
<dbReference type="Gene3D" id="1.10.1740.10">
    <property type="match status" value="1"/>
</dbReference>
<dbReference type="PANTHER" id="PTHR43133:SF62">
    <property type="entry name" value="RNA POLYMERASE SIGMA FACTOR SIGZ"/>
    <property type="match status" value="1"/>
</dbReference>
<proteinExistence type="inferred from homology"/>
<evidence type="ECO:0000256" key="4">
    <source>
        <dbReference type="ARBA" id="ARBA00023125"/>
    </source>
</evidence>